<dbReference type="GO" id="GO:0005739">
    <property type="term" value="C:mitochondrion"/>
    <property type="evidence" value="ECO:0007669"/>
    <property type="project" value="UniProtKB-SubCell"/>
</dbReference>
<dbReference type="Proteomes" id="UP001302812">
    <property type="component" value="Unassembled WGS sequence"/>
</dbReference>
<organism evidence="4 5">
    <name type="scientific">Canariomyces notabilis</name>
    <dbReference type="NCBI Taxonomy" id="2074819"/>
    <lineage>
        <taxon>Eukaryota</taxon>
        <taxon>Fungi</taxon>
        <taxon>Dikarya</taxon>
        <taxon>Ascomycota</taxon>
        <taxon>Pezizomycotina</taxon>
        <taxon>Sordariomycetes</taxon>
        <taxon>Sordariomycetidae</taxon>
        <taxon>Sordariales</taxon>
        <taxon>Chaetomiaceae</taxon>
        <taxon>Canariomyces</taxon>
    </lineage>
</organism>
<dbReference type="AlphaFoldDB" id="A0AAN6YYM6"/>
<evidence type="ECO:0000256" key="1">
    <source>
        <dbReference type="ARBA" id="ARBA00004173"/>
    </source>
</evidence>
<keyword evidence="2" id="KW-0809">Transit peptide</keyword>
<name>A0AAN6YYM6_9PEZI</name>
<keyword evidence="3" id="KW-0496">Mitochondrion</keyword>
<evidence type="ECO:0000256" key="3">
    <source>
        <dbReference type="ARBA" id="ARBA00023128"/>
    </source>
</evidence>
<proteinExistence type="predicted"/>
<evidence type="ECO:0008006" key="6">
    <source>
        <dbReference type="Google" id="ProtNLM"/>
    </source>
</evidence>
<evidence type="ECO:0000313" key="5">
    <source>
        <dbReference type="Proteomes" id="UP001302812"/>
    </source>
</evidence>
<dbReference type="GeneID" id="89938245"/>
<dbReference type="InterPro" id="IPR051975">
    <property type="entry name" value="mtLSU_mL45"/>
</dbReference>
<evidence type="ECO:0000256" key="2">
    <source>
        <dbReference type="ARBA" id="ARBA00022946"/>
    </source>
</evidence>
<protein>
    <recommendedName>
        <fullName evidence="6">Tim44-like domain-containing protein</fullName>
    </recommendedName>
</protein>
<evidence type="ECO:0000313" key="4">
    <source>
        <dbReference type="EMBL" id="KAK4117579.1"/>
    </source>
</evidence>
<dbReference type="RefSeq" id="XP_064675149.1">
    <property type="nucleotide sequence ID" value="XM_064814120.1"/>
</dbReference>
<dbReference type="Gene3D" id="3.10.450.240">
    <property type="match status" value="1"/>
</dbReference>
<reference evidence="4" key="2">
    <citation type="submission" date="2023-05" db="EMBL/GenBank/DDBJ databases">
        <authorList>
            <consortium name="Lawrence Berkeley National Laboratory"/>
            <person name="Steindorff A."/>
            <person name="Hensen N."/>
            <person name="Bonometti L."/>
            <person name="Westerberg I."/>
            <person name="Brannstrom I.O."/>
            <person name="Guillou S."/>
            <person name="Cros-Aarteil S."/>
            <person name="Calhoun S."/>
            <person name="Haridas S."/>
            <person name="Kuo A."/>
            <person name="Mondo S."/>
            <person name="Pangilinan J."/>
            <person name="Riley R."/>
            <person name="Labutti K."/>
            <person name="Andreopoulos B."/>
            <person name="Lipzen A."/>
            <person name="Chen C."/>
            <person name="Yanf M."/>
            <person name="Daum C."/>
            <person name="Ng V."/>
            <person name="Clum A."/>
            <person name="Ohm R."/>
            <person name="Martin F."/>
            <person name="Silar P."/>
            <person name="Natvig D."/>
            <person name="Lalanne C."/>
            <person name="Gautier V."/>
            <person name="Ament-Velasquez S.L."/>
            <person name="Kruys A."/>
            <person name="Hutchinson M.I."/>
            <person name="Powell A.J."/>
            <person name="Barry K."/>
            <person name="Miller A.N."/>
            <person name="Grigoriev I.V."/>
            <person name="Debuchy R."/>
            <person name="Gladieux P."/>
            <person name="Thoren M.H."/>
            <person name="Johannesson H."/>
        </authorList>
    </citation>
    <scope>NUCLEOTIDE SEQUENCE</scope>
    <source>
        <strain evidence="4">CBS 508.74</strain>
    </source>
</reference>
<dbReference type="PANTHER" id="PTHR28554:SF1">
    <property type="entry name" value="LARGE RIBOSOMAL SUBUNIT PROTEIN ML45"/>
    <property type="match status" value="1"/>
</dbReference>
<comment type="subcellular location">
    <subcellularLocation>
        <location evidence="1">Mitochondrion</location>
    </subcellularLocation>
</comment>
<dbReference type="EMBL" id="MU853332">
    <property type="protein sequence ID" value="KAK4117579.1"/>
    <property type="molecule type" value="Genomic_DNA"/>
</dbReference>
<sequence length="304" mass="33589">MSSAKLGLRARGVLSMRVTGPARITAASFTTSQCRTGAGAYRAHLESFGGRISEQPSPSAQQMGPRRDMKDVANLALSVLLPATFVLPPFSEFPPGLKQKLKMLYTWAIYKIQETATNLAIKIASKPSIFRRALLKTNRSSDILTAKALHRTLAEALAAGDKNTIARICPRKFSAPLLTSIDARPRTRRYGWELVTYTKTAYYPTIKAQRLAPLLPTKGSPILRQVVVAISSRQRRVVYDAQGQVVPGSEKEMDVIENVAIGCIIDGHTYKQGDWRILGSVKPSTLEGHQREKRFAERSNARQQ</sequence>
<reference evidence="4" key="1">
    <citation type="journal article" date="2023" name="Mol. Phylogenet. Evol.">
        <title>Genome-scale phylogeny and comparative genomics of the fungal order Sordariales.</title>
        <authorList>
            <person name="Hensen N."/>
            <person name="Bonometti L."/>
            <person name="Westerberg I."/>
            <person name="Brannstrom I.O."/>
            <person name="Guillou S."/>
            <person name="Cros-Aarteil S."/>
            <person name="Calhoun S."/>
            <person name="Haridas S."/>
            <person name="Kuo A."/>
            <person name="Mondo S."/>
            <person name="Pangilinan J."/>
            <person name="Riley R."/>
            <person name="LaButti K."/>
            <person name="Andreopoulos B."/>
            <person name="Lipzen A."/>
            <person name="Chen C."/>
            <person name="Yan M."/>
            <person name="Daum C."/>
            <person name="Ng V."/>
            <person name="Clum A."/>
            <person name="Steindorff A."/>
            <person name="Ohm R.A."/>
            <person name="Martin F."/>
            <person name="Silar P."/>
            <person name="Natvig D.O."/>
            <person name="Lalanne C."/>
            <person name="Gautier V."/>
            <person name="Ament-Velasquez S.L."/>
            <person name="Kruys A."/>
            <person name="Hutchinson M.I."/>
            <person name="Powell A.J."/>
            <person name="Barry K."/>
            <person name="Miller A.N."/>
            <person name="Grigoriev I.V."/>
            <person name="Debuchy R."/>
            <person name="Gladieux P."/>
            <person name="Hiltunen Thoren M."/>
            <person name="Johannesson H."/>
        </authorList>
    </citation>
    <scope>NUCLEOTIDE SEQUENCE</scope>
    <source>
        <strain evidence="4">CBS 508.74</strain>
    </source>
</reference>
<accession>A0AAN6YYM6</accession>
<gene>
    <name evidence="4" type="ORF">N656DRAFT_773739</name>
</gene>
<comment type="caution">
    <text evidence="4">The sequence shown here is derived from an EMBL/GenBank/DDBJ whole genome shotgun (WGS) entry which is preliminary data.</text>
</comment>
<dbReference type="PANTHER" id="PTHR28554">
    <property type="entry name" value="39S RIBOSOMAL PROTEIN L45, MITOCHONDRIAL"/>
    <property type="match status" value="1"/>
</dbReference>
<keyword evidence="5" id="KW-1185">Reference proteome</keyword>